<dbReference type="PANTHER" id="PTHR45528">
    <property type="entry name" value="SENSOR HISTIDINE KINASE CPXA"/>
    <property type="match status" value="1"/>
</dbReference>
<evidence type="ECO:0000256" key="14">
    <source>
        <dbReference type="SAM" id="Phobius"/>
    </source>
</evidence>
<dbReference type="Pfam" id="PF00512">
    <property type="entry name" value="HisKA"/>
    <property type="match status" value="1"/>
</dbReference>
<evidence type="ECO:0000256" key="11">
    <source>
        <dbReference type="ARBA" id="ARBA00022989"/>
    </source>
</evidence>
<keyword evidence="12" id="KW-0902">Two-component regulatory system</keyword>
<dbReference type="Pfam" id="PF00672">
    <property type="entry name" value="HAMP"/>
    <property type="match status" value="1"/>
</dbReference>
<dbReference type="SUPFAM" id="SSF55874">
    <property type="entry name" value="ATPase domain of HSP90 chaperone/DNA topoisomerase II/histidine kinase"/>
    <property type="match status" value="1"/>
</dbReference>
<dbReference type="SMART" id="SM00304">
    <property type="entry name" value="HAMP"/>
    <property type="match status" value="1"/>
</dbReference>
<feature type="domain" description="HAMP" evidence="16">
    <location>
        <begin position="101"/>
        <end position="153"/>
    </location>
</feature>
<keyword evidence="11 14" id="KW-1133">Transmembrane helix</keyword>
<protein>
    <recommendedName>
        <fullName evidence="3">histidine kinase</fullName>
        <ecNumber evidence="3">2.7.13.3</ecNumber>
    </recommendedName>
</protein>
<keyword evidence="6" id="KW-0808">Transferase</keyword>
<dbReference type="PROSITE" id="PS51257">
    <property type="entry name" value="PROKAR_LIPOPROTEIN"/>
    <property type="match status" value="1"/>
</dbReference>
<dbReference type="EMBL" id="FQVI01000015">
    <property type="protein sequence ID" value="SHF16959.1"/>
    <property type="molecule type" value="Genomic_DNA"/>
</dbReference>
<dbReference type="SMART" id="SM00387">
    <property type="entry name" value="HATPase_c"/>
    <property type="match status" value="1"/>
</dbReference>
<evidence type="ECO:0000256" key="3">
    <source>
        <dbReference type="ARBA" id="ARBA00012438"/>
    </source>
</evidence>
<keyword evidence="10" id="KW-0067">ATP-binding</keyword>
<dbReference type="Gene3D" id="1.10.287.130">
    <property type="match status" value="1"/>
</dbReference>
<dbReference type="InterPro" id="IPR036097">
    <property type="entry name" value="HisK_dim/P_sf"/>
</dbReference>
<dbReference type="Gene3D" id="6.10.340.10">
    <property type="match status" value="1"/>
</dbReference>
<feature type="domain" description="Histidine kinase" evidence="15">
    <location>
        <begin position="168"/>
        <end position="372"/>
    </location>
</feature>
<evidence type="ECO:0000256" key="9">
    <source>
        <dbReference type="ARBA" id="ARBA00022777"/>
    </source>
</evidence>
<keyword evidence="5" id="KW-0597">Phosphoprotein</keyword>
<evidence type="ECO:0000256" key="8">
    <source>
        <dbReference type="ARBA" id="ARBA00022741"/>
    </source>
</evidence>
<sequence>MEYIKRMGLKQAFFWLTFWCLLGGLLLGGIAFGSCVCLRSSLSGTSLELEIGPETTMRFLPPAASGSGDGLSRILSILQFALPALFLTGGLVLADILFYRYKLKKPIADLTYAAEKVIANDLDFVMPEASRDELGQLCRAFETMQKELLRNKRDMWRQNEDRRHLNAAFSHELRNPVTVLKGSLTLLEHEPQNPEILRRMAVYTRRIEQYVEAMSSVQRLEQLPVRCRKTSVDTLIAELKETIKLLSAEQQCDVEGKGWGQVYLDTDLFSHIAENLIGNAVRFAERRIHIFLSESSSHLTLTVTDDGPGYPEEILKNGPCPFQKGTEGDRHYGMGLYISRILCEKMEGKLYLKNMGTGARASAVFMKSPHDRRLREN</sequence>
<feature type="transmembrane region" description="Helical" evidence="14">
    <location>
        <begin position="77"/>
        <end position="98"/>
    </location>
</feature>
<evidence type="ECO:0000256" key="5">
    <source>
        <dbReference type="ARBA" id="ARBA00022553"/>
    </source>
</evidence>
<evidence type="ECO:0000256" key="12">
    <source>
        <dbReference type="ARBA" id="ARBA00023012"/>
    </source>
</evidence>
<dbReference type="InterPro" id="IPR005467">
    <property type="entry name" value="His_kinase_dom"/>
</dbReference>
<dbReference type="CDD" id="cd00082">
    <property type="entry name" value="HisKA"/>
    <property type="match status" value="1"/>
</dbReference>
<dbReference type="InterPro" id="IPR050398">
    <property type="entry name" value="HssS/ArlS-like"/>
</dbReference>
<dbReference type="InterPro" id="IPR003661">
    <property type="entry name" value="HisK_dim/P_dom"/>
</dbReference>
<dbReference type="STRING" id="1122155.SAMN02745158_02740"/>
<keyword evidence="4" id="KW-1003">Cell membrane</keyword>
<evidence type="ECO:0000256" key="1">
    <source>
        <dbReference type="ARBA" id="ARBA00000085"/>
    </source>
</evidence>
<evidence type="ECO:0000256" key="13">
    <source>
        <dbReference type="ARBA" id="ARBA00023136"/>
    </source>
</evidence>
<dbReference type="PANTHER" id="PTHR45528:SF1">
    <property type="entry name" value="SENSOR HISTIDINE KINASE CPXA"/>
    <property type="match status" value="1"/>
</dbReference>
<dbReference type="Gene3D" id="3.30.565.10">
    <property type="entry name" value="Histidine kinase-like ATPase, C-terminal domain"/>
    <property type="match status" value="1"/>
</dbReference>
<proteinExistence type="predicted"/>
<dbReference type="InterPro" id="IPR036890">
    <property type="entry name" value="HATPase_C_sf"/>
</dbReference>
<dbReference type="PROSITE" id="PS50885">
    <property type="entry name" value="HAMP"/>
    <property type="match status" value="1"/>
</dbReference>
<dbReference type="Pfam" id="PF02518">
    <property type="entry name" value="HATPase_c"/>
    <property type="match status" value="1"/>
</dbReference>
<evidence type="ECO:0000256" key="6">
    <source>
        <dbReference type="ARBA" id="ARBA00022679"/>
    </source>
</evidence>
<dbReference type="InterPro" id="IPR003594">
    <property type="entry name" value="HATPase_dom"/>
</dbReference>
<dbReference type="PROSITE" id="PS50109">
    <property type="entry name" value="HIS_KIN"/>
    <property type="match status" value="1"/>
</dbReference>
<comment type="subcellular location">
    <subcellularLocation>
        <location evidence="2">Cell membrane</location>
        <topology evidence="2">Multi-pass membrane protein</topology>
    </subcellularLocation>
</comment>
<dbReference type="SMART" id="SM00388">
    <property type="entry name" value="HisKA"/>
    <property type="match status" value="1"/>
</dbReference>
<evidence type="ECO:0000313" key="17">
    <source>
        <dbReference type="EMBL" id="SHF16959.1"/>
    </source>
</evidence>
<dbReference type="GO" id="GO:0005886">
    <property type="term" value="C:plasma membrane"/>
    <property type="evidence" value="ECO:0007669"/>
    <property type="project" value="UniProtKB-SubCell"/>
</dbReference>
<dbReference type="InterPro" id="IPR003660">
    <property type="entry name" value="HAMP_dom"/>
</dbReference>
<evidence type="ECO:0000313" key="18">
    <source>
        <dbReference type="Proteomes" id="UP000184245"/>
    </source>
</evidence>
<keyword evidence="13 14" id="KW-0472">Membrane</keyword>
<dbReference type="AlphaFoldDB" id="A0A1M4ZFY6"/>
<comment type="catalytic activity">
    <reaction evidence="1">
        <text>ATP + protein L-histidine = ADP + protein N-phospho-L-histidine.</text>
        <dbReference type="EC" id="2.7.13.3"/>
    </reaction>
</comment>
<keyword evidence="18" id="KW-1185">Reference proteome</keyword>
<dbReference type="EC" id="2.7.13.3" evidence="3"/>
<keyword evidence="7 14" id="KW-0812">Transmembrane</keyword>
<keyword evidence="9 17" id="KW-0418">Kinase</keyword>
<evidence type="ECO:0000256" key="7">
    <source>
        <dbReference type="ARBA" id="ARBA00022692"/>
    </source>
</evidence>
<evidence type="ECO:0000256" key="2">
    <source>
        <dbReference type="ARBA" id="ARBA00004651"/>
    </source>
</evidence>
<reference evidence="17 18" key="1">
    <citation type="submission" date="2016-11" db="EMBL/GenBank/DDBJ databases">
        <authorList>
            <person name="Jaros S."/>
            <person name="Januszkiewicz K."/>
            <person name="Wedrychowicz H."/>
        </authorList>
    </citation>
    <scope>NUCLEOTIDE SEQUENCE [LARGE SCALE GENOMIC DNA]</scope>
    <source>
        <strain evidence="17 18">DSM 17459</strain>
    </source>
</reference>
<dbReference type="SUPFAM" id="SSF158472">
    <property type="entry name" value="HAMP domain-like"/>
    <property type="match status" value="1"/>
</dbReference>
<dbReference type="Proteomes" id="UP000184245">
    <property type="component" value="Unassembled WGS sequence"/>
</dbReference>
<dbReference type="OrthoDB" id="84942at2"/>
<keyword evidence="8" id="KW-0547">Nucleotide-binding</keyword>
<dbReference type="GO" id="GO:0005524">
    <property type="term" value="F:ATP binding"/>
    <property type="evidence" value="ECO:0007669"/>
    <property type="project" value="UniProtKB-KW"/>
</dbReference>
<dbReference type="SUPFAM" id="SSF47384">
    <property type="entry name" value="Homodimeric domain of signal transducing histidine kinase"/>
    <property type="match status" value="1"/>
</dbReference>
<evidence type="ECO:0000259" key="15">
    <source>
        <dbReference type="PROSITE" id="PS50109"/>
    </source>
</evidence>
<name>A0A1M4ZFY6_9CLOT</name>
<dbReference type="GO" id="GO:0000155">
    <property type="term" value="F:phosphorelay sensor kinase activity"/>
    <property type="evidence" value="ECO:0007669"/>
    <property type="project" value="InterPro"/>
</dbReference>
<evidence type="ECO:0000259" key="16">
    <source>
        <dbReference type="PROSITE" id="PS50885"/>
    </source>
</evidence>
<dbReference type="CDD" id="cd06225">
    <property type="entry name" value="HAMP"/>
    <property type="match status" value="1"/>
</dbReference>
<evidence type="ECO:0000256" key="4">
    <source>
        <dbReference type="ARBA" id="ARBA00022475"/>
    </source>
</evidence>
<organism evidence="17 18">
    <name type="scientific">Lactonifactor longoviformis DSM 17459</name>
    <dbReference type="NCBI Taxonomy" id="1122155"/>
    <lineage>
        <taxon>Bacteria</taxon>
        <taxon>Bacillati</taxon>
        <taxon>Bacillota</taxon>
        <taxon>Clostridia</taxon>
        <taxon>Eubacteriales</taxon>
        <taxon>Clostridiaceae</taxon>
        <taxon>Lactonifactor</taxon>
    </lineage>
</organism>
<gene>
    <name evidence="17" type="ORF">SAMN02745158_02740</name>
</gene>
<accession>A0A1M4ZFY6</accession>
<evidence type="ECO:0000256" key="10">
    <source>
        <dbReference type="ARBA" id="ARBA00022840"/>
    </source>
</evidence>